<proteinExistence type="predicted"/>
<dbReference type="InterPro" id="IPR003594">
    <property type="entry name" value="HATPase_dom"/>
</dbReference>
<evidence type="ECO:0000313" key="17">
    <source>
        <dbReference type="Proteomes" id="UP001409585"/>
    </source>
</evidence>
<dbReference type="Pfam" id="PF02518">
    <property type="entry name" value="HATPase_c"/>
    <property type="match status" value="1"/>
</dbReference>
<dbReference type="Gene3D" id="6.10.340.10">
    <property type="match status" value="1"/>
</dbReference>
<keyword evidence="6" id="KW-0808">Transferase</keyword>
<dbReference type="InterPro" id="IPR036890">
    <property type="entry name" value="HATPase_C_sf"/>
</dbReference>
<feature type="transmembrane region" description="Helical" evidence="14">
    <location>
        <begin position="12"/>
        <end position="34"/>
    </location>
</feature>
<keyword evidence="17" id="KW-1185">Reference proteome</keyword>
<evidence type="ECO:0000256" key="13">
    <source>
        <dbReference type="ARBA" id="ARBA00023136"/>
    </source>
</evidence>
<keyword evidence="4" id="KW-1003">Cell membrane</keyword>
<comment type="catalytic activity">
    <reaction evidence="1">
        <text>ATP + protein L-histidine = ADP + protein N-phospho-L-histidine.</text>
        <dbReference type="EC" id="2.7.13.3"/>
    </reaction>
</comment>
<evidence type="ECO:0000259" key="15">
    <source>
        <dbReference type="PROSITE" id="PS50109"/>
    </source>
</evidence>
<dbReference type="CDD" id="cd00082">
    <property type="entry name" value="HisKA"/>
    <property type="match status" value="1"/>
</dbReference>
<dbReference type="Gene3D" id="1.10.287.130">
    <property type="match status" value="1"/>
</dbReference>
<evidence type="ECO:0000256" key="9">
    <source>
        <dbReference type="ARBA" id="ARBA00022777"/>
    </source>
</evidence>
<dbReference type="PROSITE" id="PS50109">
    <property type="entry name" value="HIS_KIN"/>
    <property type="match status" value="1"/>
</dbReference>
<dbReference type="GO" id="GO:0005524">
    <property type="term" value="F:ATP binding"/>
    <property type="evidence" value="ECO:0007669"/>
    <property type="project" value="UniProtKB-KW"/>
</dbReference>
<dbReference type="InterPro" id="IPR005467">
    <property type="entry name" value="His_kinase_dom"/>
</dbReference>
<keyword evidence="7 14" id="KW-0812">Transmembrane</keyword>
<name>A0AAV3U850_9ALTE</name>
<protein>
    <recommendedName>
        <fullName evidence="3">histidine kinase</fullName>
        <ecNumber evidence="3">2.7.13.3</ecNumber>
    </recommendedName>
</protein>
<evidence type="ECO:0000256" key="5">
    <source>
        <dbReference type="ARBA" id="ARBA00022553"/>
    </source>
</evidence>
<keyword evidence="10" id="KW-0067">ATP-binding</keyword>
<evidence type="ECO:0000256" key="10">
    <source>
        <dbReference type="ARBA" id="ARBA00022840"/>
    </source>
</evidence>
<evidence type="ECO:0000256" key="1">
    <source>
        <dbReference type="ARBA" id="ARBA00000085"/>
    </source>
</evidence>
<dbReference type="SMART" id="SM00387">
    <property type="entry name" value="HATPase_c"/>
    <property type="match status" value="1"/>
</dbReference>
<evidence type="ECO:0000256" key="6">
    <source>
        <dbReference type="ARBA" id="ARBA00022679"/>
    </source>
</evidence>
<keyword evidence="5" id="KW-0597">Phosphoprotein</keyword>
<dbReference type="InterPro" id="IPR050398">
    <property type="entry name" value="HssS/ArlS-like"/>
</dbReference>
<keyword evidence="9 16" id="KW-0418">Kinase</keyword>
<comment type="subcellular location">
    <subcellularLocation>
        <location evidence="2">Cell membrane</location>
        <topology evidence="2">Multi-pass membrane protein</topology>
    </subcellularLocation>
</comment>
<dbReference type="AlphaFoldDB" id="A0AAV3U850"/>
<dbReference type="SUPFAM" id="SSF55874">
    <property type="entry name" value="ATPase domain of HSP90 chaperone/DNA topoisomerase II/histidine kinase"/>
    <property type="match status" value="1"/>
</dbReference>
<evidence type="ECO:0000256" key="12">
    <source>
        <dbReference type="ARBA" id="ARBA00023012"/>
    </source>
</evidence>
<gene>
    <name evidence="16" type="ORF">GCM10025791_43120</name>
</gene>
<dbReference type="EMBL" id="BAABLX010000075">
    <property type="protein sequence ID" value="GAA4957922.1"/>
    <property type="molecule type" value="Genomic_DNA"/>
</dbReference>
<evidence type="ECO:0000256" key="2">
    <source>
        <dbReference type="ARBA" id="ARBA00004651"/>
    </source>
</evidence>
<dbReference type="Proteomes" id="UP001409585">
    <property type="component" value="Unassembled WGS sequence"/>
</dbReference>
<evidence type="ECO:0000256" key="4">
    <source>
        <dbReference type="ARBA" id="ARBA00022475"/>
    </source>
</evidence>
<dbReference type="InterPro" id="IPR003661">
    <property type="entry name" value="HisK_dim/P_dom"/>
</dbReference>
<dbReference type="GO" id="GO:0005886">
    <property type="term" value="C:plasma membrane"/>
    <property type="evidence" value="ECO:0007669"/>
    <property type="project" value="UniProtKB-SubCell"/>
</dbReference>
<dbReference type="RefSeq" id="WP_345427207.1">
    <property type="nucleotide sequence ID" value="NZ_AP031496.1"/>
</dbReference>
<evidence type="ECO:0000256" key="3">
    <source>
        <dbReference type="ARBA" id="ARBA00012438"/>
    </source>
</evidence>
<evidence type="ECO:0000313" key="16">
    <source>
        <dbReference type="EMBL" id="GAA4957922.1"/>
    </source>
</evidence>
<comment type="caution">
    <text evidence="16">The sequence shown here is derived from an EMBL/GenBank/DDBJ whole genome shotgun (WGS) entry which is preliminary data.</text>
</comment>
<sequence length="458" mass="51586">MKLVKSLRFRIIAGYLFFTAVTTLFYSFGVLTVLRIGDDELFNWHIAKVAEREWSLLHELSPAPRQLYIKNNPQFVIGDNQAMLKKLYLVGDQSQPLVGSLMDNVRHVSQRSGGWLEIIELEVGESNYHIVKIPMDLNQPKQVPFFYYIVDITGYSKLDVWAFQGAFAGLLLLVILSLTISMIVGRLIANKVMSPLTQLMDDVDNTSVGKNMSSYFPDEVGVLAKKIDDMTSRIFGFIEREKAFSRDVSHELRTPITSSQVALELAMRLTESSDDNVRKALLRIQEANRDMTHLIETFMLIGRENLKIEVDGKTDLESVVSSSIKKNLYLISDKEISVANHVEANVVLPQPRQLLEVVIDNVLRNSFQYTDHGNVTIRGDHRYISVADTGIGFDQAALDRLMQPYETFHGQGVGLGLNIIKRICNLTGWQLQIRSQQSIGSLLMVSFEGDADPVFPAG</sequence>
<organism evidence="16 17">
    <name type="scientific">Halioxenophilus aromaticivorans</name>
    <dbReference type="NCBI Taxonomy" id="1306992"/>
    <lineage>
        <taxon>Bacteria</taxon>
        <taxon>Pseudomonadati</taxon>
        <taxon>Pseudomonadota</taxon>
        <taxon>Gammaproteobacteria</taxon>
        <taxon>Alteromonadales</taxon>
        <taxon>Alteromonadaceae</taxon>
        <taxon>Halioxenophilus</taxon>
    </lineage>
</organism>
<keyword evidence="13 14" id="KW-0472">Membrane</keyword>
<reference evidence="17" key="1">
    <citation type="journal article" date="2019" name="Int. J. Syst. Evol. Microbiol.">
        <title>The Global Catalogue of Microorganisms (GCM) 10K type strain sequencing project: providing services to taxonomists for standard genome sequencing and annotation.</title>
        <authorList>
            <consortium name="The Broad Institute Genomics Platform"/>
            <consortium name="The Broad Institute Genome Sequencing Center for Infectious Disease"/>
            <person name="Wu L."/>
            <person name="Ma J."/>
        </authorList>
    </citation>
    <scope>NUCLEOTIDE SEQUENCE [LARGE SCALE GENOMIC DNA]</scope>
    <source>
        <strain evidence="17">JCM 19134</strain>
    </source>
</reference>
<dbReference type="SUPFAM" id="SSF47384">
    <property type="entry name" value="Homodimeric domain of signal transducing histidine kinase"/>
    <property type="match status" value="1"/>
</dbReference>
<evidence type="ECO:0000256" key="8">
    <source>
        <dbReference type="ARBA" id="ARBA00022741"/>
    </source>
</evidence>
<dbReference type="Gene3D" id="3.30.565.10">
    <property type="entry name" value="Histidine kinase-like ATPase, C-terminal domain"/>
    <property type="match status" value="1"/>
</dbReference>
<keyword evidence="8" id="KW-0547">Nucleotide-binding</keyword>
<dbReference type="Pfam" id="PF00512">
    <property type="entry name" value="HisKA"/>
    <property type="match status" value="1"/>
</dbReference>
<feature type="transmembrane region" description="Helical" evidence="14">
    <location>
        <begin position="161"/>
        <end position="184"/>
    </location>
</feature>
<keyword evidence="12" id="KW-0902">Two-component regulatory system</keyword>
<dbReference type="SMART" id="SM00388">
    <property type="entry name" value="HisKA"/>
    <property type="match status" value="1"/>
</dbReference>
<accession>A0AAV3U850</accession>
<dbReference type="EC" id="2.7.13.3" evidence="3"/>
<dbReference type="InterPro" id="IPR036097">
    <property type="entry name" value="HisK_dim/P_sf"/>
</dbReference>
<keyword evidence="11 14" id="KW-1133">Transmembrane helix</keyword>
<dbReference type="GO" id="GO:0000155">
    <property type="term" value="F:phosphorelay sensor kinase activity"/>
    <property type="evidence" value="ECO:0007669"/>
    <property type="project" value="InterPro"/>
</dbReference>
<feature type="domain" description="Histidine kinase" evidence="15">
    <location>
        <begin position="247"/>
        <end position="451"/>
    </location>
</feature>
<dbReference type="PANTHER" id="PTHR45528">
    <property type="entry name" value="SENSOR HISTIDINE KINASE CPXA"/>
    <property type="match status" value="1"/>
</dbReference>
<evidence type="ECO:0000256" key="11">
    <source>
        <dbReference type="ARBA" id="ARBA00022989"/>
    </source>
</evidence>
<evidence type="ECO:0000256" key="14">
    <source>
        <dbReference type="SAM" id="Phobius"/>
    </source>
</evidence>
<evidence type="ECO:0000256" key="7">
    <source>
        <dbReference type="ARBA" id="ARBA00022692"/>
    </source>
</evidence>
<dbReference type="PANTHER" id="PTHR45528:SF1">
    <property type="entry name" value="SENSOR HISTIDINE KINASE CPXA"/>
    <property type="match status" value="1"/>
</dbReference>